<protein>
    <submittedName>
        <fullName evidence="2">Uncharacterized protein</fullName>
    </submittedName>
</protein>
<sequence length="430" mass="49055">MNSNLTQLAPSEALIGWQSPQSGRGTWDIIWSSLQTLALCAWVSVRVSAPSPTGGNWDILRDKLYFVLLTLLGPEFVLLLAFGQWQMARASLNEFHDAGYQCWTITHSFYADMGGIHVKSTDFPSFPANLKQLLYLLRHGHIDIPDVTKMEIKGLGKSDFLTKLITLLQASTFLITAAARFAQGLDVTTLEVTVLANIFCTLGTYLCWWNKPSDVEVSHCYRLKISMAGLIEEAGEQCTGQYRDTPLDFISRNEWVGSLVWNYFVNILRRFRLVSRLQSQGPPVQKFSSFNFPRLTRRGCFVMLVVSMAYTAFFFEAWNFDFPTIAEQQLWRAVVTTQATIALLGPLPDVFMVDRDVKTNEFALLTPNITISSTLRLRRKFRRLWYYPCNNEMTGNFPCLDVPLHSLLILTPACALTYETVNWTMFLPWW</sequence>
<keyword evidence="1" id="KW-1133">Transmembrane helix</keyword>
<name>A0A1V8TRR9_9PEZI</name>
<proteinExistence type="predicted"/>
<dbReference type="STRING" id="1507870.A0A1V8TRR9"/>
<reference evidence="3" key="1">
    <citation type="submission" date="2017-03" db="EMBL/GenBank/DDBJ databases">
        <title>Genomes of endolithic fungi from Antarctica.</title>
        <authorList>
            <person name="Coleine C."/>
            <person name="Masonjones S."/>
            <person name="Stajich J.E."/>
        </authorList>
    </citation>
    <scope>NUCLEOTIDE SEQUENCE [LARGE SCALE GENOMIC DNA]</scope>
    <source>
        <strain evidence="3">CCFEE 5527</strain>
    </source>
</reference>
<keyword evidence="3" id="KW-1185">Reference proteome</keyword>
<feature type="transmembrane region" description="Helical" evidence="1">
    <location>
        <begin position="300"/>
        <end position="320"/>
    </location>
</feature>
<evidence type="ECO:0000313" key="3">
    <source>
        <dbReference type="Proteomes" id="UP000192596"/>
    </source>
</evidence>
<dbReference type="OrthoDB" id="9451547at2759"/>
<dbReference type="Proteomes" id="UP000192596">
    <property type="component" value="Unassembled WGS sequence"/>
</dbReference>
<evidence type="ECO:0000313" key="2">
    <source>
        <dbReference type="EMBL" id="OQO13998.1"/>
    </source>
</evidence>
<accession>A0A1V8TRR9</accession>
<dbReference type="EMBL" id="NAJO01000002">
    <property type="protein sequence ID" value="OQO13998.1"/>
    <property type="molecule type" value="Genomic_DNA"/>
</dbReference>
<feature type="transmembrane region" description="Helical" evidence="1">
    <location>
        <begin position="188"/>
        <end position="208"/>
    </location>
</feature>
<feature type="transmembrane region" description="Helical" evidence="1">
    <location>
        <begin position="64"/>
        <end position="82"/>
    </location>
</feature>
<organism evidence="2 3">
    <name type="scientific">Cryoendolithus antarcticus</name>
    <dbReference type="NCBI Taxonomy" id="1507870"/>
    <lineage>
        <taxon>Eukaryota</taxon>
        <taxon>Fungi</taxon>
        <taxon>Dikarya</taxon>
        <taxon>Ascomycota</taxon>
        <taxon>Pezizomycotina</taxon>
        <taxon>Dothideomycetes</taxon>
        <taxon>Dothideomycetidae</taxon>
        <taxon>Cladosporiales</taxon>
        <taxon>Cladosporiaceae</taxon>
        <taxon>Cryoendolithus</taxon>
    </lineage>
</organism>
<dbReference type="InParanoid" id="A0A1V8TRR9"/>
<dbReference type="PANTHER" id="PTHR35043:SF8">
    <property type="entry name" value="DUF4220 DOMAIN-CONTAINING PROTEIN"/>
    <property type="match status" value="1"/>
</dbReference>
<feature type="transmembrane region" description="Helical" evidence="1">
    <location>
        <begin position="160"/>
        <end position="182"/>
    </location>
</feature>
<dbReference type="AlphaFoldDB" id="A0A1V8TRR9"/>
<evidence type="ECO:0000256" key="1">
    <source>
        <dbReference type="SAM" id="Phobius"/>
    </source>
</evidence>
<dbReference type="PANTHER" id="PTHR35043">
    <property type="entry name" value="TRANSCRIPTION FACTOR DOMAIN-CONTAINING PROTEIN"/>
    <property type="match status" value="1"/>
</dbReference>
<keyword evidence="1" id="KW-0472">Membrane</keyword>
<gene>
    <name evidence="2" type="ORF">B0A48_00873</name>
</gene>
<comment type="caution">
    <text evidence="2">The sequence shown here is derived from an EMBL/GenBank/DDBJ whole genome shotgun (WGS) entry which is preliminary data.</text>
</comment>
<keyword evidence="1" id="KW-0812">Transmembrane</keyword>